<dbReference type="Proteomes" id="UP001177023">
    <property type="component" value="Unassembled WGS sequence"/>
</dbReference>
<gene>
    <name evidence="2" type="ORF">MSPICULIGERA_LOCUS2194</name>
</gene>
<proteinExistence type="predicted"/>
<name>A0AA36FQ87_9BILA</name>
<protein>
    <submittedName>
        <fullName evidence="2">Uncharacterized protein</fullName>
    </submittedName>
</protein>
<feature type="region of interest" description="Disordered" evidence="1">
    <location>
        <begin position="138"/>
        <end position="164"/>
    </location>
</feature>
<reference evidence="2" key="1">
    <citation type="submission" date="2023-06" db="EMBL/GenBank/DDBJ databases">
        <authorList>
            <person name="Delattre M."/>
        </authorList>
    </citation>
    <scope>NUCLEOTIDE SEQUENCE</scope>
    <source>
        <strain evidence="2">AF72</strain>
    </source>
</reference>
<accession>A0AA36FQ87</accession>
<evidence type="ECO:0000313" key="3">
    <source>
        <dbReference type="Proteomes" id="UP001177023"/>
    </source>
</evidence>
<feature type="non-terminal residue" evidence="2">
    <location>
        <position position="1"/>
    </location>
</feature>
<dbReference type="EMBL" id="CATQJA010000662">
    <property type="protein sequence ID" value="CAJ0562685.1"/>
    <property type="molecule type" value="Genomic_DNA"/>
</dbReference>
<keyword evidence="3" id="KW-1185">Reference proteome</keyword>
<sequence length="164" mass="18582">MDTPAQRCAKCPRRVEDFGMQLEGAMILGRNGARAACEELRGEANIQRCQDQVVKAMKIGVEIVQRMFPREINRTRSGSPALRTWSCVQCEQSLDLLKDLFGRHLLAFNTIIPEWLCQKGDITVRQKTSVMRTYDAYGEGPPDLLASSARPQRPDRPRQHQNPS</sequence>
<evidence type="ECO:0000313" key="2">
    <source>
        <dbReference type="EMBL" id="CAJ0562685.1"/>
    </source>
</evidence>
<evidence type="ECO:0000256" key="1">
    <source>
        <dbReference type="SAM" id="MobiDB-lite"/>
    </source>
</evidence>
<comment type="caution">
    <text evidence="2">The sequence shown here is derived from an EMBL/GenBank/DDBJ whole genome shotgun (WGS) entry which is preliminary data.</text>
</comment>
<organism evidence="2 3">
    <name type="scientific">Mesorhabditis spiculigera</name>
    <dbReference type="NCBI Taxonomy" id="96644"/>
    <lineage>
        <taxon>Eukaryota</taxon>
        <taxon>Metazoa</taxon>
        <taxon>Ecdysozoa</taxon>
        <taxon>Nematoda</taxon>
        <taxon>Chromadorea</taxon>
        <taxon>Rhabditida</taxon>
        <taxon>Rhabditina</taxon>
        <taxon>Rhabditomorpha</taxon>
        <taxon>Rhabditoidea</taxon>
        <taxon>Rhabditidae</taxon>
        <taxon>Mesorhabditinae</taxon>
        <taxon>Mesorhabditis</taxon>
    </lineage>
</organism>
<dbReference type="AlphaFoldDB" id="A0AA36FQ87"/>